<dbReference type="EMBL" id="NBSK02000006">
    <property type="protein sequence ID" value="KAJ0201080.1"/>
    <property type="molecule type" value="Genomic_DNA"/>
</dbReference>
<feature type="transmembrane region" description="Helical" evidence="6">
    <location>
        <begin position="144"/>
        <end position="163"/>
    </location>
</feature>
<keyword evidence="3 6" id="KW-0812">Transmembrane</keyword>
<evidence type="ECO:0000256" key="2">
    <source>
        <dbReference type="ARBA" id="ARBA00006948"/>
    </source>
</evidence>
<dbReference type="Pfam" id="PF04819">
    <property type="entry name" value="DUF716"/>
    <property type="match status" value="1"/>
</dbReference>
<comment type="subcellular location">
    <subcellularLocation>
        <location evidence="1">Membrane</location>
        <topology evidence="1">Multi-pass membrane protein</topology>
    </subcellularLocation>
</comment>
<evidence type="ECO:0000256" key="3">
    <source>
        <dbReference type="ARBA" id="ARBA00022692"/>
    </source>
</evidence>
<dbReference type="Gramene" id="rna-gnl|WGS:NBSK|LSAT_6X68700_mrna">
    <property type="protein sequence ID" value="cds-PLY98740.1"/>
    <property type="gene ID" value="gene-LSAT_6X68700"/>
</dbReference>
<comment type="similarity">
    <text evidence="2">Belongs to the TMEM45 family.</text>
</comment>
<keyword evidence="8" id="KW-1185">Reference proteome</keyword>
<evidence type="ECO:0000313" key="7">
    <source>
        <dbReference type="EMBL" id="KAJ0201080.1"/>
    </source>
</evidence>
<evidence type="ECO:0000256" key="1">
    <source>
        <dbReference type="ARBA" id="ARBA00004141"/>
    </source>
</evidence>
<feature type="transmembrane region" description="Helical" evidence="6">
    <location>
        <begin position="84"/>
        <end position="103"/>
    </location>
</feature>
<proteinExistence type="inferred from homology"/>
<dbReference type="Proteomes" id="UP000235145">
    <property type="component" value="Unassembled WGS sequence"/>
</dbReference>
<sequence>MGSLGTHFTSFLFLFPLGVRRLVSSSSIYLNNPSLYRSKTWYFSNPTWRNVDFFVFLVALPIASFSHLFLFLAFSGHPTYKFSFLQQSVVVFLFWVLLIFIAIKEFIDPIAMPEHFIFVFAGVAFLIEYLMNGKGIVGLGELEYSFLGGLTLVCSAACFFLSLKPSAYFADFLLSSGLVLKGTWVLQVGLSLYTDAFAFKGCGKVVIAPSQGQGNTDVKCDLEEDKLRGMALMNLLFVVHSIMVLIMCFVLLGLLSRNKVRPGDPPIMAQLDSDRMLMHPLPALEME</sequence>
<protein>
    <submittedName>
        <fullName evidence="7">Uncharacterized protein</fullName>
    </submittedName>
</protein>
<keyword evidence="4 6" id="KW-1133">Transmembrane helix</keyword>
<dbReference type="PANTHER" id="PTHR47830:SF2">
    <property type="entry name" value="PROTEIN, PUTATIVE-RELATED"/>
    <property type="match status" value="1"/>
</dbReference>
<evidence type="ECO:0000313" key="8">
    <source>
        <dbReference type="Proteomes" id="UP000235145"/>
    </source>
</evidence>
<evidence type="ECO:0000256" key="5">
    <source>
        <dbReference type="ARBA" id="ARBA00023136"/>
    </source>
</evidence>
<dbReference type="InterPro" id="IPR006904">
    <property type="entry name" value="DUF716"/>
</dbReference>
<feature type="transmembrane region" description="Helical" evidence="6">
    <location>
        <begin position="115"/>
        <end position="132"/>
    </location>
</feature>
<feature type="transmembrane region" description="Helical" evidence="6">
    <location>
        <begin position="231"/>
        <end position="255"/>
    </location>
</feature>
<dbReference type="PANTHER" id="PTHR47830">
    <property type="entry name" value="OS11G0534100 PROTEIN"/>
    <property type="match status" value="1"/>
</dbReference>
<keyword evidence="5 6" id="KW-0472">Membrane</keyword>
<organism evidence="7 8">
    <name type="scientific">Lactuca sativa</name>
    <name type="common">Garden lettuce</name>
    <dbReference type="NCBI Taxonomy" id="4236"/>
    <lineage>
        <taxon>Eukaryota</taxon>
        <taxon>Viridiplantae</taxon>
        <taxon>Streptophyta</taxon>
        <taxon>Embryophyta</taxon>
        <taxon>Tracheophyta</taxon>
        <taxon>Spermatophyta</taxon>
        <taxon>Magnoliopsida</taxon>
        <taxon>eudicotyledons</taxon>
        <taxon>Gunneridae</taxon>
        <taxon>Pentapetalae</taxon>
        <taxon>asterids</taxon>
        <taxon>campanulids</taxon>
        <taxon>Asterales</taxon>
        <taxon>Asteraceae</taxon>
        <taxon>Cichorioideae</taxon>
        <taxon>Cichorieae</taxon>
        <taxon>Lactucinae</taxon>
        <taxon>Lactuca</taxon>
    </lineage>
</organism>
<accession>A0A9R1V7F4</accession>
<reference evidence="7 8" key="1">
    <citation type="journal article" date="2017" name="Nat. Commun.">
        <title>Genome assembly with in vitro proximity ligation data and whole-genome triplication in lettuce.</title>
        <authorList>
            <person name="Reyes-Chin-Wo S."/>
            <person name="Wang Z."/>
            <person name="Yang X."/>
            <person name="Kozik A."/>
            <person name="Arikit S."/>
            <person name="Song C."/>
            <person name="Xia L."/>
            <person name="Froenicke L."/>
            <person name="Lavelle D.O."/>
            <person name="Truco M.J."/>
            <person name="Xia R."/>
            <person name="Zhu S."/>
            <person name="Xu C."/>
            <person name="Xu H."/>
            <person name="Xu X."/>
            <person name="Cox K."/>
            <person name="Korf I."/>
            <person name="Meyers B.C."/>
            <person name="Michelmore R.W."/>
        </authorList>
    </citation>
    <scope>NUCLEOTIDE SEQUENCE [LARGE SCALE GENOMIC DNA]</scope>
    <source>
        <strain evidence="8">cv. Salinas</strain>
        <tissue evidence="7">Seedlings</tissue>
    </source>
</reference>
<comment type="caution">
    <text evidence="7">The sequence shown here is derived from an EMBL/GenBank/DDBJ whole genome shotgun (WGS) entry which is preliminary data.</text>
</comment>
<evidence type="ECO:0000256" key="6">
    <source>
        <dbReference type="SAM" id="Phobius"/>
    </source>
</evidence>
<gene>
    <name evidence="7" type="ORF">LSAT_V11C600323350</name>
</gene>
<feature type="transmembrane region" description="Helical" evidence="6">
    <location>
        <begin position="53"/>
        <end position="72"/>
    </location>
</feature>
<name>A0A9R1V7F4_LACSA</name>
<dbReference type="GO" id="GO:0016020">
    <property type="term" value="C:membrane"/>
    <property type="evidence" value="ECO:0007669"/>
    <property type="project" value="UniProtKB-SubCell"/>
</dbReference>
<dbReference type="AlphaFoldDB" id="A0A9R1V7F4"/>
<evidence type="ECO:0000256" key="4">
    <source>
        <dbReference type="ARBA" id="ARBA00022989"/>
    </source>
</evidence>